<reference evidence="1 2" key="1">
    <citation type="submission" date="2019-06" db="EMBL/GenBank/DDBJ databases">
        <title>Sequencing the genomes of 1000 actinobacteria strains.</title>
        <authorList>
            <person name="Klenk H.-P."/>
        </authorList>
    </citation>
    <scope>NUCLEOTIDE SEQUENCE [LARGE SCALE GENOMIC DNA]</scope>
    <source>
        <strain evidence="1 2">DSM 45679</strain>
    </source>
</reference>
<dbReference type="EMBL" id="VFML01000002">
    <property type="protein sequence ID" value="TQI94239.1"/>
    <property type="molecule type" value="Genomic_DNA"/>
</dbReference>
<dbReference type="SUPFAM" id="SSF53335">
    <property type="entry name" value="S-adenosyl-L-methionine-dependent methyltransferases"/>
    <property type="match status" value="1"/>
</dbReference>
<accession>A0A542CTU2</accession>
<comment type="caution">
    <text evidence="1">The sequence shown here is derived from an EMBL/GenBank/DDBJ whole genome shotgun (WGS) entry which is preliminary data.</text>
</comment>
<keyword evidence="2" id="KW-1185">Reference proteome</keyword>
<organism evidence="1 2">
    <name type="scientific">Amycolatopsis cihanbeyliensis</name>
    <dbReference type="NCBI Taxonomy" id="1128664"/>
    <lineage>
        <taxon>Bacteria</taxon>
        <taxon>Bacillati</taxon>
        <taxon>Actinomycetota</taxon>
        <taxon>Actinomycetes</taxon>
        <taxon>Pseudonocardiales</taxon>
        <taxon>Pseudonocardiaceae</taxon>
        <taxon>Amycolatopsis</taxon>
    </lineage>
</organism>
<dbReference type="GO" id="GO:0008168">
    <property type="term" value="F:methyltransferase activity"/>
    <property type="evidence" value="ECO:0007669"/>
    <property type="project" value="UniProtKB-KW"/>
</dbReference>
<sequence length="283" mass="31127">MSEGTESAYVPKGVDLEKPNAARTYDWFLGGTTNWAVDREFGKQVLQVMPSLRTVALVNREFLRRAVRHCVRHGVRQFLDIGSGVPTVRNVHEVADELDPDSRCVYVDNEPVAVAHGRVLLEKHGDLKRHAALNADLLNVDNLWEQTRATGVLDPNEPIALLMVAVLHFVPPGGGAEEAVARYKELLPSGSYLVASHATNDGIPADRAAEAATAEAQYKRANTPIGFRSREQFTGFFEGWDLVDPGVTWAAEWRLDDLDSELTSEWADNPNASCGFVGVARKP</sequence>
<dbReference type="AlphaFoldDB" id="A0A542CTU2"/>
<dbReference type="InterPro" id="IPR029063">
    <property type="entry name" value="SAM-dependent_MTases_sf"/>
</dbReference>
<protein>
    <submittedName>
        <fullName evidence="1">S-adenosyl methyltransferase</fullName>
    </submittedName>
</protein>
<evidence type="ECO:0000313" key="1">
    <source>
        <dbReference type="EMBL" id="TQI94239.1"/>
    </source>
</evidence>
<dbReference type="Proteomes" id="UP000320876">
    <property type="component" value="Unassembled WGS sequence"/>
</dbReference>
<proteinExistence type="predicted"/>
<dbReference type="Pfam" id="PF04672">
    <property type="entry name" value="Methyltransf_19"/>
    <property type="match status" value="1"/>
</dbReference>
<keyword evidence="1" id="KW-0808">Transferase</keyword>
<dbReference type="GO" id="GO:0032259">
    <property type="term" value="P:methylation"/>
    <property type="evidence" value="ECO:0007669"/>
    <property type="project" value="UniProtKB-KW"/>
</dbReference>
<dbReference type="PIRSF" id="PIRSF017393">
    <property type="entry name" value="MTase_SAV2177"/>
    <property type="match status" value="1"/>
</dbReference>
<dbReference type="Gene3D" id="3.40.50.150">
    <property type="entry name" value="Vaccinia Virus protein VP39"/>
    <property type="match status" value="1"/>
</dbReference>
<gene>
    <name evidence="1" type="ORF">FB471_6397</name>
</gene>
<dbReference type="InterPro" id="IPR006764">
    <property type="entry name" value="SAM_dep_MeTrfase_SAV2177_type"/>
</dbReference>
<dbReference type="OrthoDB" id="3514105at2"/>
<keyword evidence="1" id="KW-0489">Methyltransferase</keyword>
<name>A0A542CTU2_AMYCI</name>
<dbReference type="RefSeq" id="WP_142003491.1">
    <property type="nucleotide sequence ID" value="NZ_VFML01000002.1"/>
</dbReference>
<evidence type="ECO:0000313" key="2">
    <source>
        <dbReference type="Proteomes" id="UP000320876"/>
    </source>
</evidence>